<dbReference type="GO" id="GO:0008614">
    <property type="term" value="P:pyridoxine metabolic process"/>
    <property type="evidence" value="ECO:0007669"/>
    <property type="project" value="TreeGrafter"/>
</dbReference>
<name>A0A1X7CZ71_9MICC</name>
<comment type="function">
    <text evidence="8 10">Catalyzes the hydrolysis of glutamine to glutamate and ammonia as part of the biosynthesis of pyridoxal 5'-phosphate. The resulting ammonia molecule is channeled to the active site of PdxS.</text>
</comment>
<comment type="similarity">
    <text evidence="1 10">Belongs to the glutaminase PdxT/SNO family.</text>
</comment>
<feature type="binding site" evidence="10 12">
    <location>
        <begin position="159"/>
        <end position="160"/>
    </location>
    <ligand>
        <name>L-glutamine</name>
        <dbReference type="ChEBI" id="CHEBI:58359"/>
    </ligand>
</feature>
<gene>
    <name evidence="10" type="primary">pdxT</name>
    <name evidence="13" type="ORF">SAMN06296028_10735</name>
</gene>
<dbReference type="PANTHER" id="PTHR31559:SF0">
    <property type="entry name" value="PYRIDOXAL 5'-PHOSPHATE SYNTHASE SUBUNIT SNO1-RELATED"/>
    <property type="match status" value="1"/>
</dbReference>
<evidence type="ECO:0000313" key="14">
    <source>
        <dbReference type="Proteomes" id="UP000192929"/>
    </source>
</evidence>
<dbReference type="AlphaFoldDB" id="A0A1X7CZ71"/>
<evidence type="ECO:0000256" key="11">
    <source>
        <dbReference type="PIRSR" id="PIRSR005639-1"/>
    </source>
</evidence>
<dbReference type="GO" id="GO:0004359">
    <property type="term" value="F:glutaminase activity"/>
    <property type="evidence" value="ECO:0007669"/>
    <property type="project" value="UniProtKB-UniRule"/>
</dbReference>
<organism evidence="13 14">
    <name type="scientific">Kocuria marina subsp. indica</name>
    <dbReference type="NCBI Taxonomy" id="1049583"/>
    <lineage>
        <taxon>Bacteria</taxon>
        <taxon>Bacillati</taxon>
        <taxon>Actinomycetota</taxon>
        <taxon>Actinomycetes</taxon>
        <taxon>Micrococcales</taxon>
        <taxon>Micrococcaceae</taxon>
        <taxon>Kocuria</taxon>
    </lineage>
</organism>
<dbReference type="Gene3D" id="3.40.50.880">
    <property type="match status" value="1"/>
</dbReference>
<protein>
    <recommendedName>
        <fullName evidence="10">Pyridoxal 5'-phosphate synthase subunit PdxT</fullName>
        <ecNumber evidence="10">4.3.3.6</ecNumber>
    </recommendedName>
    <alternativeName>
        <fullName evidence="10">Pdx2</fullName>
    </alternativeName>
    <alternativeName>
        <fullName evidence="10">Pyridoxal 5'-phosphate synthase glutaminase subunit</fullName>
        <ecNumber evidence="10">3.5.1.2</ecNumber>
    </alternativeName>
</protein>
<evidence type="ECO:0000256" key="6">
    <source>
        <dbReference type="ARBA" id="ARBA00047992"/>
    </source>
</evidence>
<dbReference type="SUPFAM" id="SSF52317">
    <property type="entry name" value="Class I glutamine amidotransferase-like"/>
    <property type="match status" value="1"/>
</dbReference>
<dbReference type="PANTHER" id="PTHR31559">
    <property type="entry name" value="PYRIDOXAL 5'-PHOSPHATE SYNTHASE SUBUNIT SNO"/>
    <property type="match status" value="1"/>
</dbReference>
<dbReference type="NCBIfam" id="TIGR03800">
    <property type="entry name" value="PLP_synth_Pdx2"/>
    <property type="match status" value="1"/>
</dbReference>
<evidence type="ECO:0000256" key="12">
    <source>
        <dbReference type="PIRSR" id="PIRSR005639-2"/>
    </source>
</evidence>
<evidence type="ECO:0000256" key="10">
    <source>
        <dbReference type="HAMAP-Rule" id="MF_01615"/>
    </source>
</evidence>
<feature type="active site" description="Charge relay system" evidence="10 11">
    <location>
        <position position="195"/>
    </location>
</feature>
<evidence type="ECO:0000256" key="3">
    <source>
        <dbReference type="ARBA" id="ARBA00022898"/>
    </source>
</evidence>
<dbReference type="InterPro" id="IPR002161">
    <property type="entry name" value="PdxT/SNO"/>
</dbReference>
<proteinExistence type="inferred from homology"/>
<dbReference type="GO" id="GO:1903600">
    <property type="term" value="C:glutaminase complex"/>
    <property type="evidence" value="ECO:0007669"/>
    <property type="project" value="TreeGrafter"/>
</dbReference>
<reference evidence="14" key="1">
    <citation type="submission" date="2017-04" db="EMBL/GenBank/DDBJ databases">
        <authorList>
            <person name="Varghese N."/>
            <person name="Submissions S."/>
        </authorList>
    </citation>
    <scope>NUCLEOTIDE SEQUENCE [LARGE SCALE GENOMIC DNA]</scope>
    <source>
        <strain evidence="14">NIO-1021</strain>
    </source>
</reference>
<dbReference type="GO" id="GO:0042823">
    <property type="term" value="P:pyridoxal phosphate biosynthetic process"/>
    <property type="evidence" value="ECO:0007669"/>
    <property type="project" value="UniProtKB-UniRule"/>
</dbReference>
<keyword evidence="3 10" id="KW-0663">Pyridoxal phosphate</keyword>
<dbReference type="RefSeq" id="WP_085106751.1">
    <property type="nucleotide sequence ID" value="NZ_FXAC01000007.1"/>
</dbReference>
<evidence type="ECO:0000256" key="4">
    <source>
        <dbReference type="ARBA" id="ARBA00022962"/>
    </source>
</evidence>
<keyword evidence="2 10" id="KW-0378">Hydrolase</keyword>
<dbReference type="HAMAP" id="MF_01615">
    <property type="entry name" value="PdxT"/>
    <property type="match status" value="1"/>
</dbReference>
<evidence type="ECO:0000256" key="2">
    <source>
        <dbReference type="ARBA" id="ARBA00022801"/>
    </source>
</evidence>
<keyword evidence="4 10" id="KW-0315">Glutamine amidotransferase</keyword>
<feature type="active site" description="Nucleophile" evidence="10 11">
    <location>
        <position position="88"/>
    </location>
</feature>
<evidence type="ECO:0000256" key="1">
    <source>
        <dbReference type="ARBA" id="ARBA00008345"/>
    </source>
</evidence>
<dbReference type="PROSITE" id="PS51130">
    <property type="entry name" value="PDXT_SNO_2"/>
    <property type="match status" value="1"/>
</dbReference>
<evidence type="ECO:0000313" key="13">
    <source>
        <dbReference type="EMBL" id="SMF05738.1"/>
    </source>
</evidence>
<dbReference type="Pfam" id="PF01174">
    <property type="entry name" value="SNO"/>
    <property type="match status" value="1"/>
</dbReference>
<accession>A0A1X7CZ71</accession>
<comment type="catalytic activity">
    <reaction evidence="7 10">
        <text>L-glutamine + H2O = L-glutamate + NH4(+)</text>
        <dbReference type="Rhea" id="RHEA:15889"/>
        <dbReference type="ChEBI" id="CHEBI:15377"/>
        <dbReference type="ChEBI" id="CHEBI:28938"/>
        <dbReference type="ChEBI" id="CHEBI:29985"/>
        <dbReference type="ChEBI" id="CHEBI:58359"/>
        <dbReference type="EC" id="3.5.1.2"/>
    </reaction>
</comment>
<dbReference type="FunFam" id="3.40.50.880:FF:000010">
    <property type="entry name" value="uncharacterized protein LOC100176842 isoform X2"/>
    <property type="match status" value="1"/>
</dbReference>
<comment type="subunit">
    <text evidence="9 10">In the presence of PdxS, forms a dodecamer of heterodimers. Only shows activity in the heterodimer.</text>
</comment>
<evidence type="ECO:0000256" key="9">
    <source>
        <dbReference type="ARBA" id="ARBA00064749"/>
    </source>
</evidence>
<dbReference type="EC" id="3.5.1.2" evidence="10"/>
<dbReference type="InterPro" id="IPR021196">
    <property type="entry name" value="PdxT/SNO_CS"/>
</dbReference>
<sequence>MSSAPTVGVLALQGGVAEHLAMLQSLGARAVRVRSVSDLLGDHDAPAVDALVLPGGESSTMDRLCRTFGLFEPLQRVIRAGLPTLGTCAGLIMLSTRIADPAPGQQSLGVLDVTVDRNAFGSQVDSAEVSLPWAGTAGHAETDDDTAMTPSGVVRAAFIRAPSVTEVGDGVQVLARYRDTVVAVRQANVLGISFHPELMGETTVHEELLSMVRTGANA</sequence>
<dbReference type="GO" id="GO:0006543">
    <property type="term" value="P:L-glutamine catabolic process"/>
    <property type="evidence" value="ECO:0007669"/>
    <property type="project" value="UniProtKB-UniRule"/>
</dbReference>
<dbReference type="EC" id="4.3.3.6" evidence="10"/>
<dbReference type="PROSITE" id="PS51273">
    <property type="entry name" value="GATASE_TYPE_1"/>
    <property type="match status" value="1"/>
</dbReference>
<keyword evidence="5 10" id="KW-0456">Lyase</keyword>
<comment type="catalytic activity">
    <reaction evidence="6 10">
        <text>aldehydo-D-ribose 5-phosphate + D-glyceraldehyde 3-phosphate + L-glutamine = pyridoxal 5'-phosphate + L-glutamate + phosphate + 3 H2O + H(+)</text>
        <dbReference type="Rhea" id="RHEA:31507"/>
        <dbReference type="ChEBI" id="CHEBI:15377"/>
        <dbReference type="ChEBI" id="CHEBI:15378"/>
        <dbReference type="ChEBI" id="CHEBI:29985"/>
        <dbReference type="ChEBI" id="CHEBI:43474"/>
        <dbReference type="ChEBI" id="CHEBI:58273"/>
        <dbReference type="ChEBI" id="CHEBI:58359"/>
        <dbReference type="ChEBI" id="CHEBI:59776"/>
        <dbReference type="ChEBI" id="CHEBI:597326"/>
        <dbReference type="EC" id="4.3.3.6"/>
    </reaction>
</comment>
<dbReference type="Proteomes" id="UP000192929">
    <property type="component" value="Unassembled WGS sequence"/>
</dbReference>
<dbReference type="EMBL" id="FXAC01000007">
    <property type="protein sequence ID" value="SMF05738.1"/>
    <property type="molecule type" value="Genomic_DNA"/>
</dbReference>
<feature type="active site" description="Charge relay system" evidence="10 11">
    <location>
        <position position="197"/>
    </location>
</feature>
<feature type="binding site" evidence="10 12">
    <location>
        <begin position="56"/>
        <end position="58"/>
    </location>
    <ligand>
        <name>L-glutamine</name>
        <dbReference type="ChEBI" id="CHEBI:58359"/>
    </ligand>
</feature>
<evidence type="ECO:0000256" key="8">
    <source>
        <dbReference type="ARBA" id="ARBA00054599"/>
    </source>
</evidence>
<keyword evidence="14" id="KW-1185">Reference proteome</keyword>
<dbReference type="GO" id="GO:0036381">
    <property type="term" value="F:pyridoxal 5'-phosphate synthase (glutamine hydrolysing) activity"/>
    <property type="evidence" value="ECO:0007669"/>
    <property type="project" value="UniProtKB-UniRule"/>
</dbReference>
<dbReference type="InterPro" id="IPR029062">
    <property type="entry name" value="Class_I_gatase-like"/>
</dbReference>
<feature type="binding site" evidence="10 12">
    <location>
        <position position="117"/>
    </location>
    <ligand>
        <name>L-glutamine</name>
        <dbReference type="ChEBI" id="CHEBI:58359"/>
    </ligand>
</feature>
<dbReference type="PROSITE" id="PS51274">
    <property type="entry name" value="GATASE_COBBQ"/>
    <property type="match status" value="1"/>
</dbReference>
<evidence type="ECO:0000256" key="5">
    <source>
        <dbReference type="ARBA" id="ARBA00023239"/>
    </source>
</evidence>
<evidence type="ECO:0000256" key="7">
    <source>
        <dbReference type="ARBA" id="ARBA00049534"/>
    </source>
</evidence>
<dbReference type="PIRSF" id="PIRSF005639">
    <property type="entry name" value="Glut_amidoT_SNO"/>
    <property type="match status" value="1"/>
</dbReference>
<dbReference type="PROSITE" id="PS01236">
    <property type="entry name" value="PDXT_SNO_1"/>
    <property type="match status" value="1"/>
</dbReference>
<comment type="pathway">
    <text evidence="10">Cofactor biosynthesis; pyridoxal 5'-phosphate biosynthesis.</text>
</comment>
<dbReference type="CDD" id="cd01749">
    <property type="entry name" value="GATase1_PB"/>
    <property type="match status" value="1"/>
</dbReference>
<dbReference type="GO" id="GO:0005829">
    <property type="term" value="C:cytosol"/>
    <property type="evidence" value="ECO:0007669"/>
    <property type="project" value="TreeGrafter"/>
</dbReference>
<dbReference type="UniPathway" id="UPA00245"/>